<reference evidence="1 2" key="1">
    <citation type="submission" date="2020-02" db="EMBL/GenBank/DDBJ databases">
        <title>Comparative genomics of the hypocrealean fungal genus Beauvera.</title>
        <authorList>
            <person name="Showalter D.N."/>
            <person name="Bushley K.E."/>
            <person name="Rehner S.A."/>
        </authorList>
    </citation>
    <scope>NUCLEOTIDE SEQUENCE [LARGE SCALE GENOMIC DNA]</scope>
    <source>
        <strain evidence="1 2">ARSEF4384</strain>
    </source>
</reference>
<evidence type="ECO:0000313" key="2">
    <source>
        <dbReference type="Proteomes" id="UP001397290"/>
    </source>
</evidence>
<comment type="caution">
    <text evidence="1">The sequence shown here is derived from an EMBL/GenBank/DDBJ whole genome shotgun (WGS) entry which is preliminary data.</text>
</comment>
<dbReference type="Proteomes" id="UP001397290">
    <property type="component" value="Unassembled WGS sequence"/>
</dbReference>
<keyword evidence="2" id="KW-1185">Reference proteome</keyword>
<protein>
    <submittedName>
        <fullName evidence="1">Uncharacterized protein</fullName>
    </submittedName>
</protein>
<dbReference type="AlphaFoldDB" id="A0AAW0S4U7"/>
<name>A0AAW0S4U7_9HYPO</name>
<organism evidence="1 2">
    <name type="scientific">Beauveria asiatica</name>
    <dbReference type="NCBI Taxonomy" id="1069075"/>
    <lineage>
        <taxon>Eukaryota</taxon>
        <taxon>Fungi</taxon>
        <taxon>Dikarya</taxon>
        <taxon>Ascomycota</taxon>
        <taxon>Pezizomycotina</taxon>
        <taxon>Sordariomycetes</taxon>
        <taxon>Hypocreomycetidae</taxon>
        <taxon>Hypocreales</taxon>
        <taxon>Cordycipitaceae</taxon>
        <taxon>Beauveria</taxon>
    </lineage>
</organism>
<proteinExistence type="predicted"/>
<sequence length="418" mass="48946">MDSSMDSSIDPARPRGITIHVGEVPAVDDVELAQLMQRHRLPNGDYEIHLDGQDKLFTDERIQPTEKLEAQSPNQCSRPLDLAEVDTLLQQVSLDTSCTLRSESPTPPFDPMRCETEAYHNLVNDGGRPVYPISLIQEVYRDTKDYAEILRPWQMYKDSPDGIFQRQWWGWQDFRDWQNDNRDPDDDERQCEGQMPRCICSEHGSQWFHEYIEDVKRRLARHGIPPPYTLDEDPNKQDKLTTWLEYLNYEYWWLDVYAKNIKRLGIEREKFWQELVDWELLKPDETKHSICNDESEEGRVVEHERARKAVQMEKLNVEIVKKNAELSYFSEAEQKLMLERAEGALHDANQQLQQARERCHLSSGFVRATDSRNLAEDLAARQYIIVQWIISQLSALRTENVASSDSKGRSTWTESQNC</sequence>
<gene>
    <name evidence="1" type="ORF">G3M48_007674</name>
</gene>
<dbReference type="EMBL" id="JAAHCF010000055">
    <property type="protein sequence ID" value="KAK8149280.1"/>
    <property type="molecule type" value="Genomic_DNA"/>
</dbReference>
<evidence type="ECO:0000313" key="1">
    <source>
        <dbReference type="EMBL" id="KAK8149280.1"/>
    </source>
</evidence>
<accession>A0AAW0S4U7</accession>